<gene>
    <name evidence="2" type="ORF">MMSR116_24925</name>
</gene>
<dbReference type="AlphaFoldDB" id="A0A6B9FQU7"/>
<reference evidence="2 3" key="1">
    <citation type="journal article" date="2012" name="Genet. Mol. Biol.">
        <title>Analysis of 16S rRNA and mxaF genes revealing insights into Methylobacterium niche-specific plant association.</title>
        <authorList>
            <person name="Dourado M.N."/>
            <person name="Andreote F.D."/>
            <person name="Dini-Andreote F."/>
            <person name="Conti R."/>
            <person name="Araujo J.M."/>
            <person name="Araujo W.L."/>
        </authorList>
    </citation>
    <scope>NUCLEOTIDE SEQUENCE [LARGE SCALE GENOMIC DNA]</scope>
    <source>
        <strain evidence="2 3">SR1.6/6</strain>
    </source>
</reference>
<accession>A0A6B9FQU7</accession>
<sequence>MASTKPDTTVKPDVPVIETTPVDHGDAHGIGNTERAVIKPGTLHESAEDAQANGTAFRRG</sequence>
<evidence type="ECO:0000313" key="3">
    <source>
        <dbReference type="Proteomes" id="UP000012488"/>
    </source>
</evidence>
<evidence type="ECO:0000256" key="1">
    <source>
        <dbReference type="SAM" id="MobiDB-lite"/>
    </source>
</evidence>
<feature type="region of interest" description="Disordered" evidence="1">
    <location>
        <begin position="1"/>
        <end position="31"/>
    </location>
</feature>
<dbReference type="KEGG" id="mmes:MMSR116_24925"/>
<proteinExistence type="predicted"/>
<dbReference type="EMBL" id="CP043538">
    <property type="protein sequence ID" value="QGY04787.1"/>
    <property type="molecule type" value="Genomic_DNA"/>
</dbReference>
<dbReference type="OrthoDB" id="9912782at2"/>
<name>A0A6B9FQU7_9HYPH</name>
<dbReference type="RefSeq" id="WP_010685515.1">
    <property type="nucleotide sequence ID" value="NZ_CP043538.1"/>
</dbReference>
<dbReference type="Proteomes" id="UP000012488">
    <property type="component" value="Chromosome"/>
</dbReference>
<reference evidence="2 3" key="2">
    <citation type="journal article" date="2013" name="Genome Announc.">
        <title>Draft Genome Sequence of Methylobacterium mesophilicum Strain SR1.6/6, Isolated from Citrus sinensis.</title>
        <authorList>
            <person name="Marinho Almeida D."/>
            <person name="Dini-Andreote F."/>
            <person name="Camargo Neves A.A."/>
            <person name="Juca Ramos R.T."/>
            <person name="Andreote F.D."/>
            <person name="Carneiro A.R."/>
            <person name="Oliveira de Souza Lima A."/>
            <person name="Caracciolo Gomes de Sa P.H."/>
            <person name="Ribeiro Barbosa M.S."/>
            <person name="Araujo W.L."/>
            <person name="Silva A."/>
        </authorList>
    </citation>
    <scope>NUCLEOTIDE SEQUENCE [LARGE SCALE GENOMIC DNA]</scope>
    <source>
        <strain evidence="2 3">SR1.6/6</strain>
    </source>
</reference>
<organism evidence="2 3">
    <name type="scientific">Methylobacterium mesophilicum SR1.6/6</name>
    <dbReference type="NCBI Taxonomy" id="908290"/>
    <lineage>
        <taxon>Bacteria</taxon>
        <taxon>Pseudomonadati</taxon>
        <taxon>Pseudomonadota</taxon>
        <taxon>Alphaproteobacteria</taxon>
        <taxon>Hyphomicrobiales</taxon>
        <taxon>Methylobacteriaceae</taxon>
        <taxon>Methylobacterium</taxon>
    </lineage>
</organism>
<protein>
    <submittedName>
        <fullName evidence="2">Uncharacterized protein</fullName>
    </submittedName>
</protein>
<evidence type="ECO:0000313" key="2">
    <source>
        <dbReference type="EMBL" id="QGY04787.1"/>
    </source>
</evidence>